<feature type="domain" description="Fumarylacetoacetase-like C-terminal" evidence="3">
    <location>
        <begin position="64"/>
        <end position="271"/>
    </location>
</feature>
<reference evidence="5" key="1">
    <citation type="submission" date="2005-09" db="EMBL/GenBank/DDBJ databases">
        <title>Annotation of the Aspergillus terreus NIH2624 genome.</title>
        <authorList>
            <person name="Birren B.W."/>
            <person name="Lander E.S."/>
            <person name="Galagan J.E."/>
            <person name="Nusbaum C."/>
            <person name="Devon K."/>
            <person name="Henn M."/>
            <person name="Ma L.-J."/>
            <person name="Jaffe D.B."/>
            <person name="Butler J."/>
            <person name="Alvarez P."/>
            <person name="Gnerre S."/>
            <person name="Grabherr M."/>
            <person name="Kleber M."/>
            <person name="Mauceli E.W."/>
            <person name="Brockman W."/>
            <person name="Rounsley S."/>
            <person name="Young S.K."/>
            <person name="LaButti K."/>
            <person name="Pushparaj V."/>
            <person name="DeCaprio D."/>
            <person name="Crawford M."/>
            <person name="Koehrsen M."/>
            <person name="Engels R."/>
            <person name="Montgomery P."/>
            <person name="Pearson M."/>
            <person name="Howarth C."/>
            <person name="Larson L."/>
            <person name="Luoma S."/>
            <person name="White J."/>
            <person name="Alvarado L."/>
            <person name="Kodira C.D."/>
            <person name="Zeng Q."/>
            <person name="Oleary S."/>
            <person name="Yandava C."/>
            <person name="Denning D.W."/>
            <person name="Nierman W.C."/>
            <person name="Milne T."/>
            <person name="Madden K."/>
        </authorList>
    </citation>
    <scope>NUCLEOTIDE SEQUENCE [LARGE SCALE GENOMIC DNA]</scope>
    <source>
        <strain evidence="5">NIH 2624 / FGSC A1156</strain>
    </source>
</reference>
<keyword evidence="2" id="KW-0479">Metal-binding</keyword>
<dbReference type="RefSeq" id="XP_001216180.1">
    <property type="nucleotide sequence ID" value="XM_001216180.1"/>
</dbReference>
<dbReference type="Pfam" id="PF01557">
    <property type="entry name" value="FAA_hydrolase"/>
    <property type="match status" value="1"/>
</dbReference>
<dbReference type="GeneID" id="4322679"/>
<evidence type="ECO:0000259" key="3">
    <source>
        <dbReference type="Pfam" id="PF01557"/>
    </source>
</evidence>
<dbReference type="eggNOG" id="KOG1535">
    <property type="taxonomic scope" value="Eukaryota"/>
</dbReference>
<accession>Q0CFH5</accession>
<evidence type="ECO:0000256" key="1">
    <source>
        <dbReference type="ARBA" id="ARBA00010211"/>
    </source>
</evidence>
<proteinExistence type="inferred from homology"/>
<dbReference type="GO" id="GO:0046872">
    <property type="term" value="F:metal ion binding"/>
    <property type="evidence" value="ECO:0007669"/>
    <property type="project" value="UniProtKB-KW"/>
</dbReference>
<dbReference type="GO" id="GO:0018773">
    <property type="term" value="F:acetylpyruvate hydrolase activity"/>
    <property type="evidence" value="ECO:0007669"/>
    <property type="project" value="TreeGrafter"/>
</dbReference>
<dbReference type="OrthoDB" id="411064at2759"/>
<dbReference type="GO" id="GO:0050163">
    <property type="term" value="F:oxaloacetate tautomerase activity"/>
    <property type="evidence" value="ECO:0007669"/>
    <property type="project" value="UniProtKB-ARBA"/>
</dbReference>
<evidence type="ECO:0000313" key="4">
    <source>
        <dbReference type="EMBL" id="EAU31821.1"/>
    </source>
</evidence>
<dbReference type="OMA" id="AKHIDYG"/>
<dbReference type="PANTHER" id="PTHR11820:SF7">
    <property type="entry name" value="ACYLPYRUVASE FAHD1, MITOCHONDRIAL"/>
    <property type="match status" value="1"/>
</dbReference>
<dbReference type="Proteomes" id="UP000007963">
    <property type="component" value="Unassembled WGS sequence"/>
</dbReference>
<dbReference type="STRING" id="341663.Q0CFH5"/>
<name>Q0CFH5_ASPTN</name>
<dbReference type="PANTHER" id="PTHR11820">
    <property type="entry name" value="ACYLPYRUVASE"/>
    <property type="match status" value="1"/>
</dbReference>
<sequence length="273" mass="29821">MEFERLVRFEANGTTHYGNLVSESDGAYTVQPLHGSVKSGFSPTGQNAVVTSKLLCPIAETPIIICVGVNYRQHAEEAGIKVPTYPVIFTKPADALHGPSEPVKVHPSAQSMLDYEGELVFVTSRDAKNLPEDFDLADYILGYTAGNDVSARNFQVPDASGGQYCYAKSFDQFAPIGPWLVSPALIPDPQKLEFVVRVNGEVRQKTGTNDMIWTVKQILRHLTRGTTLRAGTVVMTGTPNGVGYFSQRFLQDGDLVEVDVEGVAKLVHTVVYE</sequence>
<dbReference type="SUPFAM" id="SSF56529">
    <property type="entry name" value="FAH"/>
    <property type="match status" value="1"/>
</dbReference>
<dbReference type="InterPro" id="IPR036663">
    <property type="entry name" value="Fumarylacetoacetase_C_sf"/>
</dbReference>
<dbReference type="VEuPathDB" id="FungiDB:ATEG_07559"/>
<dbReference type="HOGENOM" id="CLU_028458_2_1_1"/>
<gene>
    <name evidence="4" type="ORF">ATEG_07559</name>
</gene>
<dbReference type="GO" id="GO:0006107">
    <property type="term" value="P:oxaloacetate metabolic process"/>
    <property type="evidence" value="ECO:0007669"/>
    <property type="project" value="UniProtKB-ARBA"/>
</dbReference>
<comment type="similarity">
    <text evidence="1">Belongs to the FAH family.</text>
</comment>
<dbReference type="InterPro" id="IPR011234">
    <property type="entry name" value="Fumarylacetoacetase-like_C"/>
</dbReference>
<protein>
    <recommendedName>
        <fullName evidence="3">Fumarylacetoacetase-like C-terminal domain-containing protein</fullName>
    </recommendedName>
</protein>
<dbReference type="FunFam" id="3.90.850.10:FF:000002">
    <property type="entry name" value="2-hydroxyhepta-2,4-diene-1,7-dioate isomerase"/>
    <property type="match status" value="1"/>
</dbReference>
<evidence type="ECO:0000313" key="5">
    <source>
        <dbReference type="Proteomes" id="UP000007963"/>
    </source>
</evidence>
<organism evidence="4 5">
    <name type="scientific">Aspergillus terreus (strain NIH 2624 / FGSC A1156)</name>
    <dbReference type="NCBI Taxonomy" id="341663"/>
    <lineage>
        <taxon>Eukaryota</taxon>
        <taxon>Fungi</taxon>
        <taxon>Dikarya</taxon>
        <taxon>Ascomycota</taxon>
        <taxon>Pezizomycotina</taxon>
        <taxon>Eurotiomycetes</taxon>
        <taxon>Eurotiomycetidae</taxon>
        <taxon>Eurotiales</taxon>
        <taxon>Aspergillaceae</taxon>
        <taxon>Aspergillus</taxon>
        <taxon>Aspergillus subgen. Circumdati</taxon>
    </lineage>
</organism>
<dbReference type="Gene3D" id="3.90.850.10">
    <property type="entry name" value="Fumarylacetoacetase-like, C-terminal domain"/>
    <property type="match status" value="1"/>
</dbReference>
<evidence type="ECO:0000256" key="2">
    <source>
        <dbReference type="ARBA" id="ARBA00022723"/>
    </source>
</evidence>
<dbReference type="AlphaFoldDB" id="Q0CFH5"/>
<dbReference type="EMBL" id="CH476604">
    <property type="protein sequence ID" value="EAU31821.1"/>
    <property type="molecule type" value="Genomic_DNA"/>
</dbReference>